<dbReference type="InterPro" id="IPR013974">
    <property type="entry name" value="SAF"/>
</dbReference>
<dbReference type="Gene3D" id="3.20.20.70">
    <property type="entry name" value="Aldolase class I"/>
    <property type="match status" value="1"/>
</dbReference>
<evidence type="ECO:0000313" key="2">
    <source>
        <dbReference type="EMBL" id="NJB67091.1"/>
    </source>
</evidence>
<dbReference type="PANTHER" id="PTHR42966:SF1">
    <property type="entry name" value="SIALIC ACID SYNTHASE"/>
    <property type="match status" value="1"/>
</dbReference>
<evidence type="ECO:0000259" key="1">
    <source>
        <dbReference type="PROSITE" id="PS50844"/>
    </source>
</evidence>
<dbReference type="InterPro" id="IPR006190">
    <property type="entry name" value="SAF_AFP_Neu5Ac"/>
</dbReference>
<dbReference type="InterPro" id="IPR013785">
    <property type="entry name" value="Aldolase_TIM"/>
</dbReference>
<dbReference type="Gene3D" id="3.90.1210.10">
    <property type="entry name" value="Antifreeze-like/N-acetylneuraminic acid synthase C-terminal domain"/>
    <property type="match status" value="1"/>
</dbReference>
<dbReference type="PANTHER" id="PTHR42966">
    <property type="entry name" value="N-ACETYLNEURAMINATE SYNTHASE"/>
    <property type="match status" value="1"/>
</dbReference>
<evidence type="ECO:0000313" key="3">
    <source>
        <dbReference type="Proteomes" id="UP000580856"/>
    </source>
</evidence>
<dbReference type="Pfam" id="PF08666">
    <property type="entry name" value="SAF"/>
    <property type="match status" value="1"/>
</dbReference>
<dbReference type="GO" id="GO:0047444">
    <property type="term" value="F:N-acylneuraminate-9-phosphate synthase activity"/>
    <property type="evidence" value="ECO:0007669"/>
    <property type="project" value="TreeGrafter"/>
</dbReference>
<dbReference type="GO" id="GO:0016051">
    <property type="term" value="P:carbohydrate biosynthetic process"/>
    <property type="evidence" value="ECO:0007669"/>
    <property type="project" value="InterPro"/>
</dbReference>
<dbReference type="SUPFAM" id="SSF51569">
    <property type="entry name" value="Aldolase"/>
    <property type="match status" value="1"/>
</dbReference>
<keyword evidence="3" id="KW-1185">Reference proteome</keyword>
<name>A0A846QFS7_9BACT</name>
<dbReference type="AlphaFoldDB" id="A0A846QFS7"/>
<dbReference type="PROSITE" id="PS50844">
    <property type="entry name" value="AFP_LIKE"/>
    <property type="match status" value="1"/>
</dbReference>
<feature type="domain" description="AFP-like" evidence="1">
    <location>
        <begin position="276"/>
        <end position="334"/>
    </location>
</feature>
<dbReference type="SUPFAM" id="SSF51269">
    <property type="entry name" value="AFP III-like domain"/>
    <property type="match status" value="1"/>
</dbReference>
<proteinExistence type="predicted"/>
<comment type="caution">
    <text evidence="2">The sequence shown here is derived from an EMBL/GenBank/DDBJ whole genome shotgun (WGS) entry which is preliminary data.</text>
</comment>
<organism evidence="2 3">
    <name type="scientific">Desulfobaculum xiamenense</name>
    <dbReference type="NCBI Taxonomy" id="995050"/>
    <lineage>
        <taxon>Bacteria</taxon>
        <taxon>Pseudomonadati</taxon>
        <taxon>Thermodesulfobacteriota</taxon>
        <taxon>Desulfovibrionia</taxon>
        <taxon>Desulfovibrionales</taxon>
        <taxon>Desulfovibrionaceae</taxon>
        <taxon>Desulfobaculum</taxon>
    </lineage>
</organism>
<dbReference type="Proteomes" id="UP000580856">
    <property type="component" value="Unassembled WGS sequence"/>
</dbReference>
<gene>
    <name evidence="2" type="ORF">GGQ74_000731</name>
</gene>
<dbReference type="InterPro" id="IPR013132">
    <property type="entry name" value="PseI/NeuA/B-like_N"/>
</dbReference>
<protein>
    <submittedName>
        <fullName evidence="2">Sialic acid synthase SpsE</fullName>
    </submittedName>
</protein>
<dbReference type="InterPro" id="IPR051690">
    <property type="entry name" value="PseI-like"/>
</dbReference>
<reference evidence="2 3" key="1">
    <citation type="submission" date="2020-03" db="EMBL/GenBank/DDBJ databases">
        <title>Genomic Encyclopedia of Type Strains, Phase IV (KMG-IV): sequencing the most valuable type-strain genomes for metagenomic binning, comparative biology and taxonomic classification.</title>
        <authorList>
            <person name="Goeker M."/>
        </authorList>
    </citation>
    <scope>NUCLEOTIDE SEQUENCE [LARGE SCALE GENOMIC DNA]</scope>
    <source>
        <strain evidence="2 3">DSM 24233</strain>
    </source>
</reference>
<sequence>MLIGGADTADRVFIIAEIGNNHEGDVALAEEMIGLAAAAGADAVKFQTIVPERLVSGVQTARIAQLSRFALGYDDFRRLARAAQAEGVAFLSTPFDIESAMFLDELVPAFKIASGDNGFVPLLRAVARTGKPVLLSTGLADLAAVRRSIGIIRQERSCDGGIAALHCVSAYPTPPEQANLRAVTTLAGLGVTPGYSDHTLGIAAAILAVACGARIVEKHFTIDRNFSDFRDHALSADPADFARMVGRIREAEIMLGTGLKELQHCEAGNLDAFTRSVVAACDLEAGSRIGWEHIDWVRPGGGVRPGDEDVVLGRVLARAVRRGEMLLPADMEWEA</sequence>
<dbReference type="CDD" id="cd11615">
    <property type="entry name" value="SAF_NeuB_like"/>
    <property type="match status" value="1"/>
</dbReference>
<dbReference type="RefSeq" id="WP_167940176.1">
    <property type="nucleotide sequence ID" value="NZ_JAATJA010000001.1"/>
</dbReference>
<dbReference type="EMBL" id="JAATJA010000001">
    <property type="protein sequence ID" value="NJB67091.1"/>
    <property type="molecule type" value="Genomic_DNA"/>
</dbReference>
<dbReference type="SMART" id="SM00858">
    <property type="entry name" value="SAF"/>
    <property type="match status" value="1"/>
</dbReference>
<dbReference type="InterPro" id="IPR036732">
    <property type="entry name" value="AFP_Neu5c_C_sf"/>
</dbReference>
<dbReference type="Pfam" id="PF03102">
    <property type="entry name" value="NeuB"/>
    <property type="match status" value="1"/>
</dbReference>
<dbReference type="InterPro" id="IPR057736">
    <property type="entry name" value="SAF_PseI/NeuA/NeuB"/>
</dbReference>
<accession>A0A846QFS7</accession>